<reference key="1">
    <citation type="submission" date="2010-09" db="EMBL/GenBank/DDBJ databases">
        <authorList>
            <person name="Roh H."/>
            <person name="Ko H.-J."/>
            <person name="Kim D."/>
            <person name="Choi D.G."/>
            <person name="Park S."/>
            <person name="Kim S."/>
            <person name="Kim K.H."/>
            <person name="Chang I.S."/>
            <person name="Choi I.-G."/>
        </authorList>
    </citation>
    <scope>NUCLEOTIDE SEQUENCE</scope>
    <source>
        <strain>KIST612</strain>
    </source>
</reference>
<reference evidence="1 2" key="2">
    <citation type="journal article" date="2011" name="J. Bacteriol.">
        <title>Complete genome sequence of a carbon monoxide-utilizing acetogen, Eubacterium limosum KIST612.</title>
        <authorList>
            <person name="Roh H."/>
            <person name="Ko H.J."/>
            <person name="Kim D."/>
            <person name="Choi D.G."/>
            <person name="Park S."/>
            <person name="Kim S."/>
            <person name="Chang I.S."/>
            <person name="Choi I.G."/>
        </authorList>
    </citation>
    <scope>NUCLEOTIDE SEQUENCE [LARGE SCALE GENOMIC DNA]</scope>
    <source>
        <strain evidence="1 2">KIST612</strain>
    </source>
</reference>
<protein>
    <submittedName>
        <fullName evidence="1">Uncharacterized protein</fullName>
    </submittedName>
</protein>
<dbReference type="HOGENOM" id="CLU_3061646_0_0_9"/>
<sequence length="53" mass="6196">MKKNLNNLNDNFSSQDFLPFLGSLCYCRYLYKNLTGISFPFRSIGLKGCRHLF</sequence>
<evidence type="ECO:0000313" key="2">
    <source>
        <dbReference type="Proteomes" id="UP000006873"/>
    </source>
</evidence>
<organism evidence="1 2">
    <name type="scientific">Eubacterium callanderi</name>
    <dbReference type="NCBI Taxonomy" id="53442"/>
    <lineage>
        <taxon>Bacteria</taxon>
        <taxon>Bacillati</taxon>
        <taxon>Bacillota</taxon>
        <taxon>Clostridia</taxon>
        <taxon>Eubacteriales</taxon>
        <taxon>Eubacteriaceae</taxon>
        <taxon>Eubacterium</taxon>
    </lineage>
</organism>
<dbReference type="Proteomes" id="UP000006873">
    <property type="component" value="Chromosome"/>
</dbReference>
<proteinExistence type="predicted"/>
<evidence type="ECO:0000313" key="1">
    <source>
        <dbReference type="EMBL" id="ADO39132.1"/>
    </source>
</evidence>
<dbReference type="EMBL" id="CP002273">
    <property type="protein sequence ID" value="ADO39132.1"/>
    <property type="molecule type" value="Genomic_DNA"/>
</dbReference>
<accession>E3GQ83</accession>
<keyword evidence="2" id="KW-1185">Reference proteome</keyword>
<dbReference type="KEGG" id="elm:ELI_4190"/>
<dbReference type="AlphaFoldDB" id="E3GQ83"/>
<name>E3GQ83_9FIRM</name>
<gene>
    <name evidence="1" type="ordered locus">ELI_4190</name>
</gene>